<sequence length="132" mass="14713">AVESEVGPERFKRFRFIEGSVSDFELCRQVCQGVDYILHEAGFISVPQSIEDPLWCNRVNVDGTLNMLVAAREAGVQRFVYASSSAVYGDDETIPKVEETIGKPLSPYGNSKLIDEPVSYKHLRAHETGAYL</sequence>
<gene>
    <name evidence="7" type="ORF">D7Y13_44520</name>
</gene>
<feature type="non-terminal residue" evidence="7">
    <location>
        <position position="132"/>
    </location>
</feature>
<dbReference type="Pfam" id="PF01370">
    <property type="entry name" value="Epimerase"/>
    <property type="match status" value="1"/>
</dbReference>
<reference evidence="7 8" key="1">
    <citation type="submission" date="2018-09" db="EMBL/GenBank/DDBJ databases">
        <authorList>
            <person name="Livingstone P.G."/>
            <person name="Whitworth D.E."/>
        </authorList>
    </citation>
    <scope>NUCLEOTIDE SEQUENCE [LARGE SCALE GENOMIC DNA]</scope>
    <source>
        <strain evidence="7 8">CA031B</strain>
    </source>
</reference>
<evidence type="ECO:0000259" key="6">
    <source>
        <dbReference type="Pfam" id="PF01370"/>
    </source>
</evidence>
<dbReference type="InterPro" id="IPR001509">
    <property type="entry name" value="Epimerase_deHydtase"/>
</dbReference>
<dbReference type="SUPFAM" id="SSF51735">
    <property type="entry name" value="NAD(P)-binding Rossmann-fold domains"/>
    <property type="match status" value="1"/>
</dbReference>
<dbReference type="Proteomes" id="UP000278907">
    <property type="component" value="Unassembled WGS sequence"/>
</dbReference>
<evidence type="ECO:0000256" key="1">
    <source>
        <dbReference type="ARBA" id="ARBA00004947"/>
    </source>
</evidence>
<dbReference type="RefSeq" id="WP_120631172.1">
    <property type="nucleotide sequence ID" value="NZ_RAWI01001367.1"/>
</dbReference>
<evidence type="ECO:0000256" key="5">
    <source>
        <dbReference type="ARBA" id="ARBA00033067"/>
    </source>
</evidence>
<evidence type="ECO:0000256" key="3">
    <source>
        <dbReference type="ARBA" id="ARBA00018569"/>
    </source>
</evidence>
<dbReference type="PANTHER" id="PTHR43725:SF53">
    <property type="entry name" value="UDP-ARABINOSE 4-EPIMERASE 1"/>
    <property type="match status" value="1"/>
</dbReference>
<feature type="non-terminal residue" evidence="7">
    <location>
        <position position="1"/>
    </location>
</feature>
<dbReference type="PANTHER" id="PTHR43725">
    <property type="entry name" value="UDP-GLUCOSE 4-EPIMERASE"/>
    <property type="match status" value="1"/>
</dbReference>
<dbReference type="InterPro" id="IPR036291">
    <property type="entry name" value="NAD(P)-bd_dom_sf"/>
</dbReference>
<keyword evidence="8" id="KW-1185">Reference proteome</keyword>
<evidence type="ECO:0000313" key="7">
    <source>
        <dbReference type="EMBL" id="RKH75979.1"/>
    </source>
</evidence>
<comment type="similarity">
    <text evidence="2">Belongs to the NAD(P)-dependent epimerase/dehydratase family.</text>
</comment>
<evidence type="ECO:0000313" key="8">
    <source>
        <dbReference type="Proteomes" id="UP000278907"/>
    </source>
</evidence>
<feature type="domain" description="NAD-dependent epimerase/dehydratase" evidence="6">
    <location>
        <begin position="13"/>
        <end position="114"/>
    </location>
</feature>
<proteinExistence type="inferred from homology"/>
<evidence type="ECO:0000256" key="4">
    <source>
        <dbReference type="ARBA" id="ARBA00031367"/>
    </source>
</evidence>
<dbReference type="Gene3D" id="3.40.50.720">
    <property type="entry name" value="NAD(P)-binding Rossmann-like Domain"/>
    <property type="match status" value="1"/>
</dbReference>
<evidence type="ECO:0000256" key="2">
    <source>
        <dbReference type="ARBA" id="ARBA00007637"/>
    </source>
</evidence>
<accession>A0ABX9Q1K4</accession>
<dbReference type="EMBL" id="RAWI01001367">
    <property type="protein sequence ID" value="RKH75979.1"/>
    <property type="molecule type" value="Genomic_DNA"/>
</dbReference>
<comment type="caution">
    <text evidence="7">The sequence shown here is derived from an EMBL/GenBank/DDBJ whole genome shotgun (WGS) entry which is preliminary data.</text>
</comment>
<protein>
    <recommendedName>
        <fullName evidence="3">UDP-glucose 4-epimerase</fullName>
    </recommendedName>
    <alternativeName>
        <fullName evidence="5">Galactowaldenase</fullName>
    </alternativeName>
    <alternativeName>
        <fullName evidence="4">UDP-galactose 4-epimerase</fullName>
    </alternativeName>
</protein>
<comment type="pathway">
    <text evidence="1">Carbohydrate metabolism; galactose metabolism.</text>
</comment>
<name>A0ABX9Q1K4_9BACT</name>
<organism evidence="7 8">
    <name type="scientific">Corallococcus praedator</name>
    <dbReference type="NCBI Taxonomy" id="2316724"/>
    <lineage>
        <taxon>Bacteria</taxon>
        <taxon>Pseudomonadati</taxon>
        <taxon>Myxococcota</taxon>
        <taxon>Myxococcia</taxon>
        <taxon>Myxococcales</taxon>
        <taxon>Cystobacterineae</taxon>
        <taxon>Myxococcaceae</taxon>
        <taxon>Corallococcus</taxon>
    </lineage>
</organism>